<comment type="caution">
    <text evidence="9">The sequence shown here is derived from an EMBL/GenBank/DDBJ whole genome shotgun (WGS) entry which is preliminary data.</text>
</comment>
<evidence type="ECO:0000256" key="1">
    <source>
        <dbReference type="ARBA" id="ARBA00004196"/>
    </source>
</evidence>
<dbReference type="EMBL" id="LWQU01000133">
    <property type="protein sequence ID" value="OAN51144.1"/>
    <property type="molecule type" value="Genomic_DNA"/>
</dbReference>
<feature type="domain" description="Guanylate cyclase" evidence="8">
    <location>
        <begin position="431"/>
        <end position="563"/>
    </location>
</feature>
<dbReference type="AlphaFoldDB" id="A0A178MQF7"/>
<dbReference type="SMART" id="SM00044">
    <property type="entry name" value="CYCc"/>
    <property type="match status" value="1"/>
</dbReference>
<dbReference type="Pfam" id="PF00211">
    <property type="entry name" value="Guanylate_cyc"/>
    <property type="match status" value="1"/>
</dbReference>
<dbReference type="PANTHER" id="PTHR43081:SF1">
    <property type="entry name" value="ADENYLATE CYCLASE, TERMINAL-DIFFERENTIATION SPECIFIC"/>
    <property type="match status" value="1"/>
</dbReference>
<feature type="transmembrane region" description="Helical" evidence="7">
    <location>
        <begin position="342"/>
        <end position="360"/>
    </location>
</feature>
<keyword evidence="10" id="KW-1185">Reference proteome</keyword>
<evidence type="ECO:0000256" key="5">
    <source>
        <dbReference type="ARBA" id="ARBA00022989"/>
    </source>
</evidence>
<dbReference type="Gene3D" id="3.30.70.1230">
    <property type="entry name" value="Nucleotide cyclase"/>
    <property type="match status" value="1"/>
</dbReference>
<dbReference type="SUPFAM" id="SSF55073">
    <property type="entry name" value="Nucleotide cyclase"/>
    <property type="match status" value="1"/>
</dbReference>
<dbReference type="InterPro" id="IPR007890">
    <property type="entry name" value="CHASE2"/>
</dbReference>
<keyword evidence="6 7" id="KW-0472">Membrane</keyword>
<gene>
    <name evidence="9" type="ORF">A6A05_11215</name>
</gene>
<dbReference type="GO" id="GO:0004016">
    <property type="term" value="F:adenylate cyclase activity"/>
    <property type="evidence" value="ECO:0007669"/>
    <property type="project" value="UniProtKB-ARBA"/>
</dbReference>
<protein>
    <submittedName>
        <fullName evidence="9">Adenylate cyclase</fullName>
    </submittedName>
</protein>
<dbReference type="Proteomes" id="UP000078543">
    <property type="component" value="Unassembled WGS sequence"/>
</dbReference>
<name>A0A178MQF7_9PROT</name>
<dbReference type="GO" id="GO:0035556">
    <property type="term" value="P:intracellular signal transduction"/>
    <property type="evidence" value="ECO:0007669"/>
    <property type="project" value="InterPro"/>
</dbReference>
<dbReference type="RefSeq" id="WP_068499694.1">
    <property type="nucleotide sequence ID" value="NZ_LWQU01000133.1"/>
</dbReference>
<comment type="subcellular location">
    <subcellularLocation>
        <location evidence="1">Cell envelope</location>
    </subcellularLocation>
</comment>
<sequence length="686" mass="76576">MGNLFKRYDILMTVVLFLLAIPAQHFEWFALIEDQTLSFRHQLRLAYGDPKELAFSKNDIVLVNTDEAFFRAYKSFPLRRTDIAQIIKNVHDLGAKTIAVDMLMDFPSSYGEDPALAEALAGSGNTLLVAQAEFDHGKFIKINRPAPTLDAASRSAYTNISSNSTLLTMLSRLKVYPEVAQLEDGWPFSVQAAAMYLGVEPKLVGTDLMLGELKVPLDSGHRLYIDFPPLPTGSRFLSQTSGISALEFLDISALDENEREELAYWVRDKIVIIGDTSEVSHDWFDTPVGMVYGVEIIADTIHTLLKGGPLRPPSSEVEALAIIIVLALMLAVARMRNPLLRGLSAGTVLLGWSFVASMAYAKAGTVLPMSYVLLAAFLSYLWIEYRYYMLERDQKQQISKTFGQYIPSELVAEMNKSGQQVSVGGESREMTVLFSDVRGFTTISEGLSPQELTTLMNAFLSPMTHIIHDHRGTIDKYMGDAIMAFWGAPLRDEDHARHAIQAALRMHTGMEELAESFVARGWKPLKIGIGLNTGVMNVGNMGSDFRLAYTVLGDAVNLGSRLESLTKQYGVNIMISEFTKAKVGDLITRELDCVRVKGKDTPVRIFEPIGFEGEVDAETLSRINRHHEGLHLYTQQKWDAARVAFQGLLTEEPDRKIYQIYLDRIEHFVAEPPGADWDGVYTHKEK</sequence>
<evidence type="ECO:0000256" key="2">
    <source>
        <dbReference type="ARBA" id="ARBA00005381"/>
    </source>
</evidence>
<dbReference type="OrthoDB" id="9762462at2"/>
<dbReference type="InterPro" id="IPR029787">
    <property type="entry name" value="Nucleotide_cyclase"/>
</dbReference>
<comment type="similarity">
    <text evidence="2">Belongs to the adenylyl cyclase class-3 family.</text>
</comment>
<organism evidence="9 10">
    <name type="scientific">Magnetospirillum moscoviense</name>
    <dbReference type="NCBI Taxonomy" id="1437059"/>
    <lineage>
        <taxon>Bacteria</taxon>
        <taxon>Pseudomonadati</taxon>
        <taxon>Pseudomonadota</taxon>
        <taxon>Alphaproteobacteria</taxon>
        <taxon>Rhodospirillales</taxon>
        <taxon>Rhodospirillaceae</taxon>
        <taxon>Magnetospirillum</taxon>
    </lineage>
</organism>
<dbReference type="InterPro" id="IPR001054">
    <property type="entry name" value="A/G_cyclase"/>
</dbReference>
<dbReference type="GO" id="GO:0030313">
    <property type="term" value="C:cell envelope"/>
    <property type="evidence" value="ECO:0007669"/>
    <property type="project" value="UniProtKB-SubCell"/>
</dbReference>
<keyword evidence="4 7" id="KW-0812">Transmembrane</keyword>
<dbReference type="InterPro" id="IPR050697">
    <property type="entry name" value="Adenylyl/Guanylyl_Cyclase_3/4"/>
</dbReference>
<dbReference type="FunFam" id="3.30.70.1230:FF:000016">
    <property type="entry name" value="Adenylate/guanylate cyclase domain-containing protein"/>
    <property type="match status" value="1"/>
</dbReference>
<evidence type="ECO:0000313" key="10">
    <source>
        <dbReference type="Proteomes" id="UP000078543"/>
    </source>
</evidence>
<reference evidence="9 10" key="1">
    <citation type="submission" date="2016-04" db="EMBL/GenBank/DDBJ databases">
        <title>Draft genome sequence of freshwater magnetotactic bacteria Magnetospirillum marisnigri SP-1 and Magnetospirillum moscoviense BB-1.</title>
        <authorList>
            <person name="Koziaeva V."/>
            <person name="Dziuba M.V."/>
            <person name="Ivanov T.M."/>
            <person name="Kuznetsov B."/>
            <person name="Grouzdev D.S."/>
        </authorList>
    </citation>
    <scope>NUCLEOTIDE SEQUENCE [LARGE SCALE GENOMIC DNA]</scope>
    <source>
        <strain evidence="9 10">BB-1</strain>
    </source>
</reference>
<accession>A0A178MQF7</accession>
<keyword evidence="5 7" id="KW-1133">Transmembrane helix</keyword>
<feature type="transmembrane region" description="Helical" evidence="7">
    <location>
        <begin position="366"/>
        <end position="383"/>
    </location>
</feature>
<dbReference type="PANTHER" id="PTHR43081">
    <property type="entry name" value="ADENYLATE CYCLASE, TERMINAL-DIFFERENTIATION SPECIFIC-RELATED"/>
    <property type="match status" value="1"/>
</dbReference>
<evidence type="ECO:0000256" key="3">
    <source>
        <dbReference type="ARBA" id="ARBA00022475"/>
    </source>
</evidence>
<dbReference type="STRING" id="1437059.A6A05_11215"/>
<evidence type="ECO:0000256" key="4">
    <source>
        <dbReference type="ARBA" id="ARBA00022692"/>
    </source>
</evidence>
<proteinExistence type="inferred from homology"/>
<keyword evidence="3" id="KW-1003">Cell membrane</keyword>
<dbReference type="Pfam" id="PF05226">
    <property type="entry name" value="CHASE2"/>
    <property type="match status" value="1"/>
</dbReference>
<evidence type="ECO:0000313" key="9">
    <source>
        <dbReference type="EMBL" id="OAN51144.1"/>
    </source>
</evidence>
<evidence type="ECO:0000259" key="8">
    <source>
        <dbReference type="PROSITE" id="PS50125"/>
    </source>
</evidence>
<dbReference type="GO" id="GO:0006171">
    <property type="term" value="P:cAMP biosynthetic process"/>
    <property type="evidence" value="ECO:0007669"/>
    <property type="project" value="TreeGrafter"/>
</dbReference>
<evidence type="ECO:0000256" key="6">
    <source>
        <dbReference type="ARBA" id="ARBA00023136"/>
    </source>
</evidence>
<dbReference type="SMART" id="SM01080">
    <property type="entry name" value="CHASE2"/>
    <property type="match status" value="1"/>
</dbReference>
<dbReference type="CDD" id="cd07302">
    <property type="entry name" value="CHD"/>
    <property type="match status" value="1"/>
</dbReference>
<evidence type="ECO:0000256" key="7">
    <source>
        <dbReference type="SAM" id="Phobius"/>
    </source>
</evidence>
<dbReference type="PROSITE" id="PS50125">
    <property type="entry name" value="GUANYLATE_CYCLASE_2"/>
    <property type="match status" value="1"/>
</dbReference>